<proteinExistence type="predicted"/>
<name>A0A9Q0N2W6_9DIPT</name>
<comment type="caution">
    <text evidence="2">The sequence shown here is derived from an EMBL/GenBank/DDBJ whole genome shotgun (WGS) entry which is preliminary data.</text>
</comment>
<dbReference type="EMBL" id="WJQU01000002">
    <property type="protein sequence ID" value="KAJ6642047.1"/>
    <property type="molecule type" value="Genomic_DNA"/>
</dbReference>
<accession>A0A9Q0N2W6</accession>
<keyword evidence="3" id="KW-1185">Reference proteome</keyword>
<evidence type="ECO:0000313" key="3">
    <source>
        <dbReference type="Proteomes" id="UP001151699"/>
    </source>
</evidence>
<dbReference type="OrthoDB" id="202672at2759"/>
<evidence type="ECO:0008006" key="4">
    <source>
        <dbReference type="Google" id="ProtNLM"/>
    </source>
</evidence>
<keyword evidence="1" id="KW-0812">Transmembrane</keyword>
<organism evidence="2 3">
    <name type="scientific">Pseudolycoriella hygida</name>
    <dbReference type="NCBI Taxonomy" id="35572"/>
    <lineage>
        <taxon>Eukaryota</taxon>
        <taxon>Metazoa</taxon>
        <taxon>Ecdysozoa</taxon>
        <taxon>Arthropoda</taxon>
        <taxon>Hexapoda</taxon>
        <taxon>Insecta</taxon>
        <taxon>Pterygota</taxon>
        <taxon>Neoptera</taxon>
        <taxon>Endopterygota</taxon>
        <taxon>Diptera</taxon>
        <taxon>Nematocera</taxon>
        <taxon>Sciaroidea</taxon>
        <taxon>Sciaridae</taxon>
        <taxon>Pseudolycoriella</taxon>
    </lineage>
</organism>
<protein>
    <recommendedName>
        <fullName evidence="4">Serine palmitoyltransferase small subunit A</fullName>
    </recommendedName>
</protein>
<sequence>MLSPLDEINKFVKYWWFRYLMITEMYMVEKWEVVTIHAIIVLIFLICWYINYSVVLGLVSTVVDKPSVVRDFIHSTPVIHHGSTT</sequence>
<keyword evidence="1" id="KW-0472">Membrane</keyword>
<evidence type="ECO:0000256" key="1">
    <source>
        <dbReference type="SAM" id="Phobius"/>
    </source>
</evidence>
<dbReference type="Proteomes" id="UP001151699">
    <property type="component" value="Chromosome B"/>
</dbReference>
<dbReference type="AlphaFoldDB" id="A0A9Q0N2W6"/>
<keyword evidence="1" id="KW-1133">Transmembrane helix</keyword>
<reference evidence="2" key="1">
    <citation type="submission" date="2022-07" db="EMBL/GenBank/DDBJ databases">
        <authorList>
            <person name="Trinca V."/>
            <person name="Uliana J.V.C."/>
            <person name="Torres T.T."/>
            <person name="Ward R.J."/>
            <person name="Monesi N."/>
        </authorList>
    </citation>
    <scope>NUCLEOTIDE SEQUENCE</scope>
    <source>
        <strain evidence="2">HSMRA1968</strain>
        <tissue evidence="2">Whole embryos</tissue>
    </source>
</reference>
<gene>
    <name evidence="2" type="ORF">Bhyg_06993</name>
</gene>
<evidence type="ECO:0000313" key="2">
    <source>
        <dbReference type="EMBL" id="KAJ6642047.1"/>
    </source>
</evidence>
<feature type="transmembrane region" description="Helical" evidence="1">
    <location>
        <begin position="31"/>
        <end position="51"/>
    </location>
</feature>